<evidence type="ECO:0000313" key="3">
    <source>
        <dbReference type="Proteomes" id="UP000295416"/>
    </source>
</evidence>
<dbReference type="AlphaFoldDB" id="A0A4R2PAL6"/>
<evidence type="ECO:0000256" key="1">
    <source>
        <dbReference type="SAM" id="MobiDB-lite"/>
    </source>
</evidence>
<dbReference type="EMBL" id="SLXK01000003">
    <property type="protein sequence ID" value="TCP31324.1"/>
    <property type="molecule type" value="Genomic_DNA"/>
</dbReference>
<dbReference type="RefSeq" id="WP_165886829.1">
    <property type="nucleotide sequence ID" value="NZ_SLXK01000003.1"/>
</dbReference>
<accession>A0A4R2PAL6</accession>
<feature type="region of interest" description="Disordered" evidence="1">
    <location>
        <begin position="1"/>
        <end position="31"/>
    </location>
</feature>
<evidence type="ECO:0000313" key="2">
    <source>
        <dbReference type="EMBL" id="TCP31324.1"/>
    </source>
</evidence>
<organism evidence="2 3">
    <name type="scientific">Scopulibacillus darangshiensis</name>
    <dbReference type="NCBI Taxonomy" id="442528"/>
    <lineage>
        <taxon>Bacteria</taxon>
        <taxon>Bacillati</taxon>
        <taxon>Bacillota</taxon>
        <taxon>Bacilli</taxon>
        <taxon>Bacillales</taxon>
        <taxon>Sporolactobacillaceae</taxon>
        <taxon>Scopulibacillus</taxon>
    </lineage>
</organism>
<feature type="compositionally biased region" description="Basic and acidic residues" evidence="1">
    <location>
        <begin position="22"/>
        <end position="31"/>
    </location>
</feature>
<protein>
    <submittedName>
        <fullName evidence="2">Uncharacterized protein</fullName>
    </submittedName>
</protein>
<name>A0A4R2PAL6_9BACL</name>
<proteinExistence type="predicted"/>
<gene>
    <name evidence="2" type="ORF">EV207_103209</name>
</gene>
<dbReference type="Proteomes" id="UP000295416">
    <property type="component" value="Unassembled WGS sequence"/>
</dbReference>
<comment type="caution">
    <text evidence="2">The sequence shown here is derived from an EMBL/GenBank/DDBJ whole genome shotgun (WGS) entry which is preliminary data.</text>
</comment>
<reference evidence="2 3" key="1">
    <citation type="submission" date="2019-03" db="EMBL/GenBank/DDBJ databases">
        <title>Genomic Encyclopedia of Type Strains, Phase IV (KMG-IV): sequencing the most valuable type-strain genomes for metagenomic binning, comparative biology and taxonomic classification.</title>
        <authorList>
            <person name="Goeker M."/>
        </authorList>
    </citation>
    <scope>NUCLEOTIDE SEQUENCE [LARGE SCALE GENOMIC DNA]</scope>
    <source>
        <strain evidence="2 3">DSM 19377</strain>
    </source>
</reference>
<keyword evidence="3" id="KW-1185">Reference proteome</keyword>
<sequence length="46" mass="5279">MENKKPKKQSYESDGVMNPNDPKAKADEVKKKEEANMFFNVTESSE</sequence>